<sequence length="639" mass="70970">MQSLEESDNFLVDHVLEAVDDMTDSKQPKVLLFDIGGVCVVSPFQAILDYELSLGIPPGWVNYSLSKTSPTGFWHRLETGSIPMDEAFFAGFNADLHDQGRWEAFYAAQRAKNPSLPEQVPPLPAIDGEYLFNTMMTNSIPPDPWMFPALKKLKESGKYILAALSNTVVFPEGHRLWRKDFLDDPVRSLFDVFISSAHVGLRKPDPRMYRLALKVLNEYAAENAGSERGRALRWAEGIQADDIVFLDDIGENLKGARKQGFGTIKVHLGRAYEAVEELEKITGLPLEGDHPKIPLEEQRQGEAIGSDIDDGSTRQGHLRPPSYVDIHGIHIHNLAIDRIPLPLLAEQGPRLPLELLRRQFDGQRGARDPVKLLVDLVQAVRRVALAGQLVHQLDPLHGVPRPLQDLRERVPVRDPGPVAREPRAQPPRRAFQQQPDLEVILVRDVDDQPALRLQVLAPRLDDLLRVVKEDERAGAEDDVKGPPVELRQRLQFRHVVVEQAYARAGLEAPLLLSRLGQHGLGDVDADDLAPVAHPLGGDEDLQPGAAGEDEDALAGLDVGDGHEALGVAWVERVLIVVGPRGVHALRGCGLRLVVKFHGAWLSDDDVCCMVLLGRVQLVSRFCVLWSVVKSSRYRRWPAV</sequence>
<dbReference type="CDD" id="cd02603">
    <property type="entry name" value="HAD_sEH-N_like"/>
    <property type="match status" value="1"/>
</dbReference>
<dbReference type="Gene3D" id="3.40.50.1000">
    <property type="entry name" value="HAD superfamily/HAD-like"/>
    <property type="match status" value="1"/>
</dbReference>
<dbReference type="Gene3D" id="1.10.150.240">
    <property type="entry name" value="Putative phosphatase, domain 2"/>
    <property type="match status" value="1"/>
</dbReference>
<name>A0AA37GQ83_9PEZI</name>
<keyword evidence="2" id="KW-1185">Reference proteome</keyword>
<dbReference type="Proteomes" id="UP001055172">
    <property type="component" value="Unassembled WGS sequence"/>
</dbReference>
<organism evidence="1 2">
    <name type="scientific">Colletotrichum liriopes</name>
    <dbReference type="NCBI Taxonomy" id="708192"/>
    <lineage>
        <taxon>Eukaryota</taxon>
        <taxon>Fungi</taxon>
        <taxon>Dikarya</taxon>
        <taxon>Ascomycota</taxon>
        <taxon>Pezizomycotina</taxon>
        <taxon>Sordariomycetes</taxon>
        <taxon>Hypocreomycetidae</taxon>
        <taxon>Glomerellales</taxon>
        <taxon>Glomerellaceae</taxon>
        <taxon>Colletotrichum</taxon>
        <taxon>Colletotrichum spaethianum species complex</taxon>
    </lineage>
</organism>
<evidence type="ECO:0000313" key="1">
    <source>
        <dbReference type="EMBL" id="GJC85218.1"/>
    </source>
</evidence>
<dbReference type="InterPro" id="IPR023214">
    <property type="entry name" value="HAD_sf"/>
</dbReference>
<dbReference type="SFLD" id="SFLDS00003">
    <property type="entry name" value="Haloacid_Dehalogenase"/>
    <property type="match status" value="1"/>
</dbReference>
<reference evidence="1 2" key="1">
    <citation type="submission" date="2021-07" db="EMBL/GenBank/DDBJ databases">
        <title>Genome data of Colletotrichum spaethianum.</title>
        <authorList>
            <person name="Utami Y.D."/>
            <person name="Hiruma K."/>
        </authorList>
    </citation>
    <scope>NUCLEOTIDE SEQUENCE [LARGE SCALE GENOMIC DNA]</scope>
    <source>
        <strain evidence="1 2">MAFF 242679</strain>
    </source>
</reference>
<gene>
    <name evidence="1" type="ORF">ColLi_08056</name>
</gene>
<dbReference type="SUPFAM" id="SSF56784">
    <property type="entry name" value="HAD-like"/>
    <property type="match status" value="1"/>
</dbReference>
<comment type="caution">
    <text evidence="1">The sequence shown here is derived from an EMBL/GenBank/DDBJ whole genome shotgun (WGS) entry which is preliminary data.</text>
</comment>
<dbReference type="PANTHER" id="PTHR47829">
    <property type="entry name" value="HYDROLASE, PUTATIVE (AFU_ORTHOLOGUE AFUA_1G12880)-RELATED"/>
    <property type="match status" value="1"/>
</dbReference>
<dbReference type="AlphaFoldDB" id="A0AA37GQ83"/>
<proteinExistence type="predicted"/>
<accession>A0AA37GQ83</accession>
<dbReference type="EMBL" id="BPPX01000017">
    <property type="protein sequence ID" value="GJC85218.1"/>
    <property type="molecule type" value="Genomic_DNA"/>
</dbReference>
<dbReference type="SFLD" id="SFLDG01129">
    <property type="entry name" value="C1.5:_HAD__Beta-PGM__Phosphata"/>
    <property type="match status" value="1"/>
</dbReference>
<protein>
    <submittedName>
        <fullName evidence="1">Acyl-CoA dehydrogenase family member 10</fullName>
    </submittedName>
</protein>
<dbReference type="InterPro" id="IPR052898">
    <property type="entry name" value="ACAD10-like"/>
</dbReference>
<evidence type="ECO:0000313" key="2">
    <source>
        <dbReference type="Proteomes" id="UP001055172"/>
    </source>
</evidence>
<dbReference type="InterPro" id="IPR023198">
    <property type="entry name" value="PGP-like_dom2"/>
</dbReference>
<dbReference type="InterPro" id="IPR036412">
    <property type="entry name" value="HAD-like_sf"/>
</dbReference>
<dbReference type="PANTHER" id="PTHR47829:SF1">
    <property type="entry name" value="HAD FAMILY PHOSPHATASE"/>
    <property type="match status" value="1"/>
</dbReference>